<dbReference type="KEGG" id="bvz:BRAD3257_6265"/>
<dbReference type="EMBL" id="LS398110">
    <property type="protein sequence ID" value="SPP97166.1"/>
    <property type="molecule type" value="Genomic_DNA"/>
</dbReference>
<name>A0A2U3Q748_9BRAD</name>
<gene>
    <name evidence="2" type="ORF">BRAD3257_6265</name>
</gene>
<organism evidence="2 3">
    <name type="scientific">Bradyrhizobium vignae</name>
    <dbReference type="NCBI Taxonomy" id="1549949"/>
    <lineage>
        <taxon>Bacteria</taxon>
        <taxon>Pseudomonadati</taxon>
        <taxon>Pseudomonadota</taxon>
        <taxon>Alphaproteobacteria</taxon>
        <taxon>Hyphomicrobiales</taxon>
        <taxon>Nitrobacteraceae</taxon>
        <taxon>Bradyrhizobium</taxon>
    </lineage>
</organism>
<evidence type="ECO:0000313" key="2">
    <source>
        <dbReference type="EMBL" id="SPP97166.1"/>
    </source>
</evidence>
<sequence length="85" mass="9679">MLMFKERRPPIRTLRRWAISVLQEAGAICECAEHGWMQDRADPHARERALDLARRDPPPGLPGRSASGGARRSGLDWRYLSRMPA</sequence>
<dbReference type="AlphaFoldDB" id="A0A2U3Q748"/>
<feature type="region of interest" description="Disordered" evidence="1">
    <location>
        <begin position="53"/>
        <end position="72"/>
    </location>
</feature>
<proteinExistence type="predicted"/>
<evidence type="ECO:0000313" key="3">
    <source>
        <dbReference type="Proteomes" id="UP000246085"/>
    </source>
</evidence>
<reference evidence="2 3" key="1">
    <citation type="submission" date="2018-03" db="EMBL/GenBank/DDBJ databases">
        <authorList>
            <person name="Gully D."/>
        </authorList>
    </citation>
    <scope>NUCLEOTIDE SEQUENCE [LARGE SCALE GENOMIC DNA]</scope>
    <source>
        <strain evidence="2">ORS3257</strain>
    </source>
</reference>
<protein>
    <submittedName>
        <fullName evidence="2">Uncharacterized protein</fullName>
    </submittedName>
</protein>
<dbReference type="Proteomes" id="UP000246085">
    <property type="component" value="Chromosome BRAD3257"/>
</dbReference>
<evidence type="ECO:0000256" key="1">
    <source>
        <dbReference type="SAM" id="MobiDB-lite"/>
    </source>
</evidence>
<feature type="compositionally biased region" description="Low complexity" evidence="1">
    <location>
        <begin position="62"/>
        <end position="72"/>
    </location>
</feature>
<accession>A0A2U3Q748</accession>